<feature type="non-terminal residue" evidence="3">
    <location>
        <position position="1"/>
    </location>
</feature>
<protein>
    <submittedName>
        <fullName evidence="3">Ca(2+)/H(+) antiporter</fullName>
    </submittedName>
</protein>
<evidence type="ECO:0000256" key="1">
    <source>
        <dbReference type="SAM" id="MobiDB-lite"/>
    </source>
</evidence>
<organism evidence="3">
    <name type="scientific">uncultured Chloroflexia bacterium</name>
    <dbReference type="NCBI Taxonomy" id="1672391"/>
    <lineage>
        <taxon>Bacteria</taxon>
        <taxon>Bacillati</taxon>
        <taxon>Chloroflexota</taxon>
        <taxon>Chloroflexia</taxon>
        <taxon>environmental samples</taxon>
    </lineage>
</organism>
<dbReference type="AlphaFoldDB" id="A0A6J4I066"/>
<dbReference type="EMBL" id="CADCTR010000403">
    <property type="protein sequence ID" value="CAA9238110.1"/>
    <property type="molecule type" value="Genomic_DNA"/>
</dbReference>
<reference evidence="3" key="1">
    <citation type="submission" date="2020-02" db="EMBL/GenBank/DDBJ databases">
        <authorList>
            <person name="Meier V. D."/>
        </authorList>
    </citation>
    <scope>NUCLEOTIDE SEQUENCE</scope>
    <source>
        <strain evidence="3">AVDCRST_MAG93</strain>
    </source>
</reference>
<keyword evidence="2" id="KW-1133">Transmembrane helix</keyword>
<feature type="transmembrane region" description="Helical" evidence="2">
    <location>
        <begin position="90"/>
        <end position="110"/>
    </location>
</feature>
<accession>A0A6J4I066</accession>
<feature type="compositionally biased region" description="Basic residues" evidence="1">
    <location>
        <begin position="1"/>
        <end position="19"/>
    </location>
</feature>
<evidence type="ECO:0000313" key="3">
    <source>
        <dbReference type="EMBL" id="CAA9238110.1"/>
    </source>
</evidence>
<sequence>AQDQLRHHRGPHTRGRSRVASRPDASHVRPHLTRPDQPGLDSRAGNREPRRSLRPLCRRHPERHLRQRSRANNHRLCPLGRSDHVAKASIIGNVLLVLGASLLFGGLIGIQSFSATIAGV</sequence>
<name>A0A6J4I066_9CHLR</name>
<feature type="compositionally biased region" description="Basic residues" evidence="1">
    <location>
        <begin position="52"/>
        <end position="73"/>
    </location>
</feature>
<evidence type="ECO:0000256" key="2">
    <source>
        <dbReference type="SAM" id="Phobius"/>
    </source>
</evidence>
<keyword evidence="2" id="KW-0472">Membrane</keyword>
<feature type="non-terminal residue" evidence="3">
    <location>
        <position position="120"/>
    </location>
</feature>
<feature type="region of interest" description="Disordered" evidence="1">
    <location>
        <begin position="1"/>
        <end position="77"/>
    </location>
</feature>
<keyword evidence="2" id="KW-0812">Transmembrane</keyword>
<proteinExistence type="predicted"/>
<gene>
    <name evidence="3" type="ORF">AVDCRST_MAG93-1194</name>
</gene>